<dbReference type="InterPro" id="IPR014746">
    <property type="entry name" value="Gln_synth/guanido_kin_cat_dom"/>
</dbReference>
<accession>A0A1X0MK52</accession>
<name>A0A1X0MK52_9PSED</name>
<dbReference type="Gene3D" id="3.30.590.20">
    <property type="match status" value="1"/>
</dbReference>
<evidence type="ECO:0000313" key="2">
    <source>
        <dbReference type="Proteomes" id="UP000192815"/>
    </source>
</evidence>
<dbReference type="AlphaFoldDB" id="A0A1X0MK52"/>
<evidence type="ECO:0008006" key="3">
    <source>
        <dbReference type="Google" id="ProtNLM"/>
    </source>
</evidence>
<gene>
    <name evidence="1" type="ORF">BZK31_28445</name>
</gene>
<keyword evidence="2" id="KW-1185">Reference proteome</keyword>
<organism evidence="1 2">
    <name type="scientific">Pseudomonas floridensis</name>
    <dbReference type="NCBI Taxonomy" id="1958950"/>
    <lineage>
        <taxon>Bacteria</taxon>
        <taxon>Pseudomonadati</taxon>
        <taxon>Pseudomonadota</taxon>
        <taxon>Gammaproteobacteria</taxon>
        <taxon>Pseudomonadales</taxon>
        <taxon>Pseudomonadaceae</taxon>
        <taxon>Pseudomonas</taxon>
    </lineage>
</organism>
<sequence>AQVLESMRAHNEGFTGFSLRQSQLHAEYFRDHPLTAEEQAHFEELAKTSIAEQAELEATEEVVDFDTFVGSYQASILAISN</sequence>
<reference evidence="2" key="1">
    <citation type="submission" date="2017-02" db="EMBL/GenBank/DDBJ databases">
        <title>Pseudomonas floridae sp. nov., a novel pathogenic bacterial species isolated from tomato.</title>
        <authorList>
            <person name="Timilsina S."/>
            <person name="Vallad G.E."/>
            <person name="Jones J.B."/>
        </authorList>
    </citation>
    <scope>NUCLEOTIDE SEQUENCE [LARGE SCALE GENOMIC DNA]</scope>
    <source>
        <strain evidence="2">GEV388</strain>
    </source>
</reference>
<proteinExistence type="predicted"/>
<dbReference type="Proteomes" id="UP000192815">
    <property type="component" value="Unassembled WGS sequence"/>
</dbReference>
<dbReference type="STRING" id="1958950.BZK31_28445"/>
<protein>
    <recommendedName>
        <fullName evidence="3">Glutamate--cysteine ligase</fullName>
    </recommendedName>
</protein>
<dbReference type="EMBL" id="MUIO01000222">
    <property type="protein sequence ID" value="ORC47390.1"/>
    <property type="molecule type" value="Genomic_DNA"/>
</dbReference>
<comment type="caution">
    <text evidence="1">The sequence shown here is derived from an EMBL/GenBank/DDBJ whole genome shotgun (WGS) entry which is preliminary data.</text>
</comment>
<dbReference type="SUPFAM" id="SSF55931">
    <property type="entry name" value="Glutamine synthetase/guanido kinase"/>
    <property type="match status" value="1"/>
</dbReference>
<evidence type="ECO:0000313" key="1">
    <source>
        <dbReference type="EMBL" id="ORC47390.1"/>
    </source>
</evidence>
<dbReference type="GO" id="GO:0016879">
    <property type="term" value="F:ligase activity, forming carbon-nitrogen bonds"/>
    <property type="evidence" value="ECO:0007669"/>
    <property type="project" value="UniProtKB-ARBA"/>
</dbReference>
<feature type="non-terminal residue" evidence="1">
    <location>
        <position position="1"/>
    </location>
</feature>